<evidence type="ECO:0000256" key="2">
    <source>
        <dbReference type="ARBA" id="ARBA00022723"/>
    </source>
</evidence>
<dbReference type="PANTHER" id="PTHR12629">
    <property type="entry name" value="DIPHOSPHOINOSITOL POLYPHOSPHATE PHOSPHOHYDROLASE"/>
    <property type="match status" value="1"/>
</dbReference>
<dbReference type="PROSITE" id="PS51462">
    <property type="entry name" value="NUDIX"/>
    <property type="match status" value="1"/>
</dbReference>
<sequence>MSDVLLLRHAKSDWSVEVDDFNRPLNNRGKRSAQRIGEWLKTHDLVPEQVWVSTAKRTMETAEKTLKAMELPTSLIKPIPELYEASSFMVLDVILKARKNVGLTLIIGHNPGMEMALLDLVADQLPDFGDDKTLPTATLAHLRFEENQVSLVELIRPKNLPKKFPVWRDNQLSYDDRPAYYYQQSGVIPYRWDNEQLQVLLVTKRDREKWGIPKGIIEPGLSAIESAAKEAMEEAGAIGEIYPDALGRYQQNKWGGTCDITVYPMHVTELADDTHWESDKRLRQWFLVDAALRTLTKPELVAMIRALTKRVQKQS</sequence>
<dbReference type="CDD" id="cd04666">
    <property type="entry name" value="NUDIX_DIPP2_like_Nudt4"/>
    <property type="match status" value="1"/>
</dbReference>
<protein>
    <submittedName>
        <fullName evidence="7">NUDIX domain-containing protein</fullName>
    </submittedName>
</protein>
<dbReference type="Proteomes" id="UP000886384">
    <property type="component" value="Unassembled WGS sequence"/>
</dbReference>
<organism evidence="7">
    <name type="scientific">Methylophaga aminisulfidivorans</name>
    <dbReference type="NCBI Taxonomy" id="230105"/>
    <lineage>
        <taxon>Bacteria</taxon>
        <taxon>Pseudomonadati</taxon>
        <taxon>Pseudomonadota</taxon>
        <taxon>Gammaproteobacteria</taxon>
        <taxon>Thiotrichales</taxon>
        <taxon>Piscirickettsiaceae</taxon>
        <taxon>Methylophaga</taxon>
    </lineage>
</organism>
<dbReference type="SUPFAM" id="SSF53254">
    <property type="entry name" value="Phosphoglycerate mutase-like"/>
    <property type="match status" value="1"/>
</dbReference>
<evidence type="ECO:0000259" key="6">
    <source>
        <dbReference type="PROSITE" id="PS51462"/>
    </source>
</evidence>
<dbReference type="GO" id="GO:0005737">
    <property type="term" value="C:cytoplasm"/>
    <property type="evidence" value="ECO:0007669"/>
    <property type="project" value="TreeGrafter"/>
</dbReference>
<dbReference type="InterPro" id="IPR015797">
    <property type="entry name" value="NUDIX_hydrolase-like_dom_sf"/>
</dbReference>
<keyword evidence="4" id="KW-0460">Magnesium</keyword>
<feature type="domain" description="Nudix hydrolase" evidence="6">
    <location>
        <begin position="180"/>
        <end position="313"/>
    </location>
</feature>
<keyword evidence="3" id="KW-0378">Hydrolase</keyword>
<dbReference type="GO" id="GO:0046872">
    <property type="term" value="F:metal ion binding"/>
    <property type="evidence" value="ECO:0007669"/>
    <property type="project" value="UniProtKB-KW"/>
</dbReference>
<dbReference type="InterPro" id="IPR000086">
    <property type="entry name" value="NUDIX_hydrolase_dom"/>
</dbReference>
<gene>
    <name evidence="7" type="ORF">ENI26_02960</name>
</gene>
<dbReference type="Gene3D" id="3.40.50.1240">
    <property type="entry name" value="Phosphoglycerate mutase-like"/>
    <property type="match status" value="1"/>
</dbReference>
<dbReference type="Gene3D" id="3.90.79.10">
    <property type="entry name" value="Nucleoside Triphosphate Pyrophosphohydrolase"/>
    <property type="match status" value="1"/>
</dbReference>
<evidence type="ECO:0000256" key="4">
    <source>
        <dbReference type="ARBA" id="ARBA00022842"/>
    </source>
</evidence>
<evidence type="ECO:0000256" key="1">
    <source>
        <dbReference type="ARBA" id="ARBA00001946"/>
    </source>
</evidence>
<dbReference type="SMART" id="SM00855">
    <property type="entry name" value="PGAM"/>
    <property type="match status" value="1"/>
</dbReference>
<dbReference type="EMBL" id="DRHY01000069">
    <property type="protein sequence ID" value="HEC73314.1"/>
    <property type="molecule type" value="Genomic_DNA"/>
</dbReference>
<comment type="cofactor">
    <cofactor evidence="1">
        <name>Mg(2+)</name>
        <dbReference type="ChEBI" id="CHEBI:18420"/>
    </cofactor>
</comment>
<dbReference type="CDD" id="cd07067">
    <property type="entry name" value="HP_PGM_like"/>
    <property type="match status" value="1"/>
</dbReference>
<dbReference type="Pfam" id="PF00300">
    <property type="entry name" value="His_Phos_1"/>
    <property type="match status" value="1"/>
</dbReference>
<dbReference type="PANTHER" id="PTHR12629:SF0">
    <property type="entry name" value="DIPHOSPHOINOSITOL-POLYPHOSPHATE DIPHOSPHATASE"/>
    <property type="match status" value="1"/>
</dbReference>
<evidence type="ECO:0000256" key="3">
    <source>
        <dbReference type="ARBA" id="ARBA00022801"/>
    </source>
</evidence>
<proteinExistence type="predicted"/>
<dbReference type="InterPro" id="IPR047198">
    <property type="entry name" value="DDP-like_NUDIX"/>
</dbReference>
<evidence type="ECO:0000313" key="7">
    <source>
        <dbReference type="EMBL" id="HEC73314.1"/>
    </source>
</evidence>
<dbReference type="AlphaFoldDB" id="A0A7C2AN88"/>
<comment type="caution">
    <text evidence="7">The sequence shown here is derived from an EMBL/GenBank/DDBJ whole genome shotgun (WGS) entry which is preliminary data.</text>
</comment>
<dbReference type="SUPFAM" id="SSF55811">
    <property type="entry name" value="Nudix"/>
    <property type="match status" value="1"/>
</dbReference>
<dbReference type="InterPro" id="IPR013078">
    <property type="entry name" value="His_Pase_superF_clade-1"/>
</dbReference>
<reference evidence="7" key="1">
    <citation type="journal article" date="2020" name="mSystems">
        <title>Genome- and Community-Level Interaction Insights into Carbon Utilization and Element Cycling Functions of Hydrothermarchaeota in Hydrothermal Sediment.</title>
        <authorList>
            <person name="Zhou Z."/>
            <person name="Liu Y."/>
            <person name="Xu W."/>
            <person name="Pan J."/>
            <person name="Luo Z.H."/>
            <person name="Li M."/>
        </authorList>
    </citation>
    <scope>NUCLEOTIDE SEQUENCE [LARGE SCALE GENOMIC DNA]</scope>
    <source>
        <strain evidence="7">HyVt-380</strain>
    </source>
</reference>
<evidence type="ECO:0000256" key="5">
    <source>
        <dbReference type="PIRSR" id="PIRSR613078-2"/>
    </source>
</evidence>
<dbReference type="Pfam" id="PF00293">
    <property type="entry name" value="NUDIX"/>
    <property type="match status" value="1"/>
</dbReference>
<feature type="binding site" evidence="5">
    <location>
        <position position="57"/>
    </location>
    <ligand>
        <name>substrate</name>
    </ligand>
</feature>
<keyword evidence="2" id="KW-0479">Metal-binding</keyword>
<name>A0A7C2AN88_9GAMM</name>
<dbReference type="InterPro" id="IPR029033">
    <property type="entry name" value="His_PPase_superfam"/>
</dbReference>
<accession>A0A7C2AN88</accession>
<dbReference type="GO" id="GO:0016462">
    <property type="term" value="F:pyrophosphatase activity"/>
    <property type="evidence" value="ECO:0007669"/>
    <property type="project" value="InterPro"/>
</dbReference>